<dbReference type="EnsemblPlants" id="Solyc06g083465.1.1">
    <property type="protein sequence ID" value="Solyc06g083465.1.1"/>
    <property type="gene ID" value="Solyc06g083465.1"/>
</dbReference>
<evidence type="ECO:0000256" key="2">
    <source>
        <dbReference type="SAM" id="MobiDB-lite"/>
    </source>
</evidence>
<dbReference type="InterPro" id="IPR044716">
    <property type="entry name" value="LEUNIG-like"/>
</dbReference>
<dbReference type="STRING" id="4081.A0A3Q7HYF2"/>
<dbReference type="Proteomes" id="UP000004994">
    <property type="component" value="Chromosome 6"/>
</dbReference>
<dbReference type="GO" id="GO:0003714">
    <property type="term" value="F:transcription corepressor activity"/>
    <property type="evidence" value="ECO:0007669"/>
    <property type="project" value="InterPro"/>
</dbReference>
<reference evidence="3" key="1">
    <citation type="journal article" date="2012" name="Nature">
        <title>The tomato genome sequence provides insights into fleshy fruit evolution.</title>
        <authorList>
            <consortium name="Tomato Genome Consortium"/>
        </authorList>
    </citation>
    <scope>NUCLEOTIDE SEQUENCE [LARGE SCALE GENOMIC DNA]</scope>
    <source>
        <strain evidence="3">cv. Heinz 1706</strain>
    </source>
</reference>
<feature type="compositionally biased region" description="Polar residues" evidence="2">
    <location>
        <begin position="365"/>
        <end position="382"/>
    </location>
</feature>
<reference evidence="3" key="2">
    <citation type="submission" date="2019-01" db="UniProtKB">
        <authorList>
            <consortium name="EnsemblPlants"/>
        </authorList>
    </citation>
    <scope>IDENTIFICATION</scope>
    <source>
        <strain evidence="3">cv. Heinz 1706</strain>
    </source>
</reference>
<feature type="coiled-coil region" evidence="1">
    <location>
        <begin position="113"/>
        <end position="143"/>
    </location>
</feature>
<evidence type="ECO:0000313" key="3">
    <source>
        <dbReference type="EnsemblPlants" id="Solyc06g083465.1.1"/>
    </source>
</evidence>
<dbReference type="InParanoid" id="A0A3Q7HYF2"/>
<dbReference type="Gramene" id="Solyc06g083465.1.1">
    <property type="protein sequence ID" value="Solyc06g083465.1.1"/>
    <property type="gene ID" value="Solyc06g083465.1"/>
</dbReference>
<keyword evidence="4" id="KW-1185">Reference proteome</keyword>
<dbReference type="InterPro" id="IPR006594">
    <property type="entry name" value="LisH"/>
</dbReference>
<dbReference type="PANTHER" id="PTHR44376:SF22">
    <property type="entry name" value="TRANSCRIPTIONAL COREPRESSOR LEUNIG_HOMOLOG"/>
    <property type="match status" value="1"/>
</dbReference>
<dbReference type="OMA" id="GPVNDAY"/>
<proteinExistence type="predicted"/>
<evidence type="ECO:0000256" key="1">
    <source>
        <dbReference type="SAM" id="Coils"/>
    </source>
</evidence>
<name>A0A3Q7HYF2_SOLLC</name>
<dbReference type="AlphaFoldDB" id="A0A3Q7HYF2"/>
<dbReference type="PROSITE" id="PS50896">
    <property type="entry name" value="LISH"/>
    <property type="match status" value="1"/>
</dbReference>
<keyword evidence="1" id="KW-0175">Coiled coil</keyword>
<dbReference type="SMART" id="SM00667">
    <property type="entry name" value="LisH"/>
    <property type="match status" value="1"/>
</dbReference>
<dbReference type="PaxDb" id="4081-Solyc06g083460.2.1"/>
<feature type="compositionally biased region" description="Polar residues" evidence="2">
    <location>
        <begin position="391"/>
        <end position="406"/>
    </location>
</feature>
<feature type="region of interest" description="Disordered" evidence="2">
    <location>
        <begin position="336"/>
        <end position="427"/>
    </location>
</feature>
<organism evidence="3">
    <name type="scientific">Solanum lycopersicum</name>
    <name type="common">Tomato</name>
    <name type="synonym">Lycopersicon esculentum</name>
    <dbReference type="NCBI Taxonomy" id="4081"/>
    <lineage>
        <taxon>Eukaryota</taxon>
        <taxon>Viridiplantae</taxon>
        <taxon>Streptophyta</taxon>
        <taxon>Embryophyta</taxon>
        <taxon>Tracheophyta</taxon>
        <taxon>Spermatophyta</taxon>
        <taxon>Magnoliopsida</taxon>
        <taxon>eudicotyledons</taxon>
        <taxon>Gunneridae</taxon>
        <taxon>Pentapetalae</taxon>
        <taxon>asterids</taxon>
        <taxon>lamiids</taxon>
        <taxon>Solanales</taxon>
        <taxon>Solanaceae</taxon>
        <taxon>Solanoideae</taxon>
        <taxon>Solaneae</taxon>
        <taxon>Solanum</taxon>
        <taxon>Solanum subgen. Lycopersicon</taxon>
    </lineage>
</organism>
<sequence length="477" mass="51828">MNEIFVESAMLDLIFIIGKMLLDDNLFGSGRLKVMAQSNWEADKMLDVYIHDYLLKRKLHNSAKAFMTEGKVATDPVAIDAPGGFLFEWWSVFWDIFIARTNEKHSEAAAAYIEQMKAREHQQQLQMQQLQLMQQRNAQLQRRDQNPSLGGPISAINSEGGMMGQPSASVLAMKMYEEQMKHPHSLDSETSSPLIDPNRMALLKSASNHQRQLVQGNSGSMSAALQQMQGRPQMAADIKTEVNLSGTQKSLPMDPSSIYGQAILQSKSGLSGAGLNQGMTGLPLKGWPLTGIDHLRPSVGLQVQKPNIQNQNQYLLASQQQQQALAQAQAQGNLNSPSYGYGGLPRGNFNAKDGQPPRNDGSICSPVQSNSPKDQLQQQLPQNGRKRKQHSSSGPANSTGTGNTVGPSPSSPASTHTPGDGMTSASSLQHVGSVSKSMMMYGGDGTGGIASSTNQLVKLVVFDLHSLYFALWSMLYL</sequence>
<protein>
    <submittedName>
        <fullName evidence="3">Uncharacterized protein</fullName>
    </submittedName>
</protein>
<dbReference type="PANTHER" id="PTHR44376">
    <property type="entry name" value="TRANSCRIPTIONAL REGULATOR OF FILAMENTOUS GROWTH FLO8"/>
    <property type="match status" value="1"/>
</dbReference>
<evidence type="ECO:0000313" key="4">
    <source>
        <dbReference type="Proteomes" id="UP000004994"/>
    </source>
</evidence>
<feature type="compositionally biased region" description="Low complexity" evidence="2">
    <location>
        <begin position="407"/>
        <end position="418"/>
    </location>
</feature>
<dbReference type="Pfam" id="PF08513">
    <property type="entry name" value="LisH"/>
    <property type="match status" value="1"/>
</dbReference>
<accession>A0A3Q7HYF2</accession>